<dbReference type="InterPro" id="IPR023214">
    <property type="entry name" value="HAD_sf"/>
</dbReference>
<dbReference type="AlphaFoldDB" id="A0A7C8IU89"/>
<proteinExistence type="predicted"/>
<evidence type="ECO:0000313" key="3">
    <source>
        <dbReference type="Proteomes" id="UP000481858"/>
    </source>
</evidence>
<dbReference type="Proteomes" id="UP000481858">
    <property type="component" value="Unassembled WGS sequence"/>
</dbReference>
<reference evidence="2 3" key="1">
    <citation type="submission" date="2019-12" db="EMBL/GenBank/DDBJ databases">
        <title>Draft genome sequence of the ascomycete Xylaria multiplex DSM 110363.</title>
        <authorList>
            <person name="Buettner E."/>
            <person name="Kellner H."/>
        </authorList>
    </citation>
    <scope>NUCLEOTIDE SEQUENCE [LARGE SCALE GENOMIC DNA]</scope>
    <source>
        <strain evidence="2 3">DSM 110363</strain>
    </source>
</reference>
<dbReference type="InterPro" id="IPR051540">
    <property type="entry name" value="S-2-haloacid_dehalogenase"/>
</dbReference>
<evidence type="ECO:0000313" key="2">
    <source>
        <dbReference type="EMBL" id="KAF2972466.1"/>
    </source>
</evidence>
<name>A0A7C8IU89_9PEZI</name>
<dbReference type="GO" id="GO:0016787">
    <property type="term" value="F:hydrolase activity"/>
    <property type="evidence" value="ECO:0007669"/>
    <property type="project" value="UniProtKB-KW"/>
</dbReference>
<dbReference type="SUPFAM" id="SSF56784">
    <property type="entry name" value="HAD-like"/>
    <property type="match status" value="1"/>
</dbReference>
<dbReference type="InterPro" id="IPR036412">
    <property type="entry name" value="HAD-like_sf"/>
</dbReference>
<evidence type="ECO:0000256" key="1">
    <source>
        <dbReference type="ARBA" id="ARBA00022801"/>
    </source>
</evidence>
<comment type="caution">
    <text evidence="2">The sequence shown here is derived from an EMBL/GenBank/DDBJ whole genome shotgun (WGS) entry which is preliminary data.</text>
</comment>
<dbReference type="Gene3D" id="1.10.150.750">
    <property type="match status" value="1"/>
</dbReference>
<organism evidence="2 3">
    <name type="scientific">Xylaria multiplex</name>
    <dbReference type="NCBI Taxonomy" id="323545"/>
    <lineage>
        <taxon>Eukaryota</taxon>
        <taxon>Fungi</taxon>
        <taxon>Dikarya</taxon>
        <taxon>Ascomycota</taxon>
        <taxon>Pezizomycotina</taxon>
        <taxon>Sordariomycetes</taxon>
        <taxon>Xylariomycetidae</taxon>
        <taxon>Xylariales</taxon>
        <taxon>Xylariaceae</taxon>
        <taxon>Xylaria</taxon>
    </lineage>
</organism>
<dbReference type="PANTHER" id="PTHR43316:SF9">
    <property type="entry name" value="ACID DEHALOGENASE, PUTATIVE (AFU_ORTHOLOGUE AFUA_6G14460)-RELATED"/>
    <property type="match status" value="1"/>
</dbReference>
<gene>
    <name evidence="2" type="ORF">GQX73_g1139</name>
</gene>
<dbReference type="OrthoDB" id="444127at2759"/>
<dbReference type="EMBL" id="WUBL01000006">
    <property type="protein sequence ID" value="KAF2972466.1"/>
    <property type="molecule type" value="Genomic_DNA"/>
</dbReference>
<protein>
    <recommendedName>
        <fullName evidence="4">Haloacid dehalogenase, type II</fullName>
    </recommendedName>
</protein>
<evidence type="ECO:0008006" key="4">
    <source>
        <dbReference type="Google" id="ProtNLM"/>
    </source>
</evidence>
<sequence>MQRLDELASAHQERTPALPYNELLVMSLSDLAHEMGIPLPDSISEPFGNSVGTWRTFPDTVAGLQKLAKHYKLIILSNVDNANITATVDKQLSPAHFDAVYTAQEIGSYKPAHANFKYLFAHAKADLGIDRHRGELLHVARSLSADHVPAKELGLRSVWISRGGEKKGGEGVGGGLDGYKDITAFEWRFDTIGDFANEVERQFAAKKT</sequence>
<keyword evidence="3" id="KW-1185">Reference proteome</keyword>
<dbReference type="Gene3D" id="3.40.50.1000">
    <property type="entry name" value="HAD superfamily/HAD-like"/>
    <property type="match status" value="1"/>
</dbReference>
<dbReference type="InParanoid" id="A0A7C8IU89"/>
<accession>A0A7C8IU89</accession>
<keyword evidence="1" id="KW-0378">Hydrolase</keyword>
<dbReference type="PANTHER" id="PTHR43316">
    <property type="entry name" value="HYDROLASE, HALOACID DELAHOGENASE-RELATED"/>
    <property type="match status" value="1"/>
</dbReference>